<dbReference type="InterPro" id="IPR001466">
    <property type="entry name" value="Beta-lactam-related"/>
</dbReference>
<organism evidence="2 3">
    <name type="scientific">Sphingomonas sanguinis</name>
    <dbReference type="NCBI Taxonomy" id="33051"/>
    <lineage>
        <taxon>Bacteria</taxon>
        <taxon>Pseudomonadati</taxon>
        <taxon>Pseudomonadota</taxon>
        <taxon>Alphaproteobacteria</taxon>
        <taxon>Sphingomonadales</taxon>
        <taxon>Sphingomonadaceae</taxon>
        <taxon>Sphingomonas</taxon>
    </lineage>
</organism>
<dbReference type="InterPro" id="IPR012338">
    <property type="entry name" value="Beta-lactam/transpept-like"/>
</dbReference>
<dbReference type="AlphaFoldDB" id="A0A147HSG1"/>
<dbReference type="Proteomes" id="UP000072867">
    <property type="component" value="Unassembled WGS sequence"/>
</dbReference>
<dbReference type="InterPro" id="IPR050789">
    <property type="entry name" value="Diverse_Enzym_Activities"/>
</dbReference>
<protein>
    <recommendedName>
        <fullName evidence="1">Beta-lactamase-related domain-containing protein</fullName>
    </recommendedName>
</protein>
<dbReference type="PANTHER" id="PTHR43283">
    <property type="entry name" value="BETA-LACTAMASE-RELATED"/>
    <property type="match status" value="1"/>
</dbReference>
<dbReference type="EMBL" id="LDTD01000159">
    <property type="protein sequence ID" value="KTT67240.1"/>
    <property type="molecule type" value="Genomic_DNA"/>
</dbReference>
<dbReference type="Pfam" id="PF00144">
    <property type="entry name" value="Beta-lactamase"/>
    <property type="match status" value="1"/>
</dbReference>
<dbReference type="SUPFAM" id="SSF56601">
    <property type="entry name" value="beta-lactamase/transpeptidase-like"/>
    <property type="match status" value="1"/>
</dbReference>
<evidence type="ECO:0000259" key="1">
    <source>
        <dbReference type="Pfam" id="PF00144"/>
    </source>
</evidence>
<name>A0A147HSG1_9SPHN</name>
<accession>A0A147HSG1</accession>
<feature type="non-terminal residue" evidence="2">
    <location>
        <position position="73"/>
    </location>
</feature>
<reference evidence="2 3" key="1">
    <citation type="journal article" date="2016" name="Front. Microbiol.">
        <title>Genomic Resource of Rice Seed Associated Bacteria.</title>
        <authorList>
            <person name="Midha S."/>
            <person name="Bansal K."/>
            <person name="Sharma S."/>
            <person name="Kumar N."/>
            <person name="Patil P.P."/>
            <person name="Chaudhry V."/>
            <person name="Patil P.B."/>
        </authorList>
    </citation>
    <scope>NUCLEOTIDE SEQUENCE [LARGE SCALE GENOMIC DNA]</scope>
    <source>
        <strain evidence="2 3">NS319</strain>
    </source>
</reference>
<gene>
    <name evidence="2" type="ORF">NS319_17240</name>
</gene>
<sequence length="73" mass="7728">MTPDTAFQAASISKVVTAVTALRLVEQGRIKLDQNINEALRSWQVPKDATLAPSGITLRELLSHTAGLGSGLV</sequence>
<evidence type="ECO:0000313" key="2">
    <source>
        <dbReference type="EMBL" id="KTT67240.1"/>
    </source>
</evidence>
<comment type="caution">
    <text evidence="2">The sequence shown here is derived from an EMBL/GenBank/DDBJ whole genome shotgun (WGS) entry which is preliminary data.</text>
</comment>
<dbReference type="Gene3D" id="3.40.710.10">
    <property type="entry name" value="DD-peptidase/beta-lactamase superfamily"/>
    <property type="match status" value="1"/>
</dbReference>
<feature type="domain" description="Beta-lactamase-related" evidence="1">
    <location>
        <begin position="1"/>
        <end position="69"/>
    </location>
</feature>
<evidence type="ECO:0000313" key="3">
    <source>
        <dbReference type="Proteomes" id="UP000072867"/>
    </source>
</evidence>
<proteinExistence type="predicted"/>